<dbReference type="RefSeq" id="WP_158552245.1">
    <property type="nucleotide sequence ID" value="NZ_CP060636.1"/>
</dbReference>
<dbReference type="EMBL" id="CP060636">
    <property type="protein sequence ID" value="QNM12829.1"/>
    <property type="molecule type" value="Genomic_DNA"/>
</dbReference>
<reference evidence="2 3" key="1">
    <citation type="submission" date="2020-08" db="EMBL/GenBank/DDBJ databases">
        <authorList>
            <person name="Liu C."/>
            <person name="Sun Q."/>
        </authorList>
    </citation>
    <scope>NUCLEOTIDE SEQUENCE [LARGE SCALE GENOMIC DNA]</scope>
    <source>
        <strain evidence="2 3">NSJ-61</strain>
    </source>
</reference>
<dbReference type="Gene3D" id="3.30.420.40">
    <property type="match status" value="2"/>
</dbReference>
<protein>
    <submittedName>
        <fullName evidence="2">ROK family protein</fullName>
    </submittedName>
</protein>
<dbReference type="Pfam" id="PF00480">
    <property type="entry name" value="ROK"/>
    <property type="match status" value="1"/>
</dbReference>
<dbReference type="PANTHER" id="PTHR18964:SF149">
    <property type="entry name" value="BIFUNCTIONAL UDP-N-ACETYLGLUCOSAMINE 2-EPIMERASE_N-ACETYLMANNOSAMINE KINASE"/>
    <property type="match status" value="1"/>
</dbReference>
<proteinExistence type="inferred from homology"/>
<evidence type="ECO:0000313" key="2">
    <source>
        <dbReference type="EMBL" id="QNM12829.1"/>
    </source>
</evidence>
<dbReference type="InterPro" id="IPR000600">
    <property type="entry name" value="ROK"/>
</dbReference>
<comment type="similarity">
    <text evidence="1">Belongs to the ROK (NagC/XylR) family.</text>
</comment>
<dbReference type="SUPFAM" id="SSF53067">
    <property type="entry name" value="Actin-like ATPase domain"/>
    <property type="match status" value="1"/>
</dbReference>
<dbReference type="AlphaFoldDB" id="A0A7G9GPU7"/>
<evidence type="ECO:0000313" key="3">
    <source>
        <dbReference type="Proteomes" id="UP000515856"/>
    </source>
</evidence>
<dbReference type="InterPro" id="IPR043129">
    <property type="entry name" value="ATPase_NBD"/>
</dbReference>
<dbReference type="KEGG" id="ehn:H9Q80_02425"/>
<evidence type="ECO:0000256" key="1">
    <source>
        <dbReference type="ARBA" id="ARBA00006479"/>
    </source>
</evidence>
<organism evidence="2 3">
    <name type="scientific">[Eubacterium] hominis</name>
    <dbReference type="NCBI Taxonomy" id="2764325"/>
    <lineage>
        <taxon>Bacteria</taxon>
        <taxon>Bacillati</taxon>
        <taxon>Bacillota</taxon>
        <taxon>Erysipelotrichia</taxon>
        <taxon>Erysipelotrichales</taxon>
        <taxon>Erysipelotrichaceae</taxon>
        <taxon>Amedibacillus</taxon>
    </lineage>
</organism>
<accession>A0A7G9GPU7</accession>
<sequence length="302" mass="33258">MEKNISVELGCEHIRVACVGINGKIYQILSRPTQIHEGKEGLAKQIISMIHALDDASECKHIGIGVPGPVDTKKGIIRLCNHFPELENYAIVERIQQEIPLPCTLVNDVNAAALGEAYFGAGKNHESIYYISLSTGIGGAYIYHHRIISGNNGYAGEIGNMIVDQNRDKINKLNVGAIENEASGHAITREGQYVFGEDMIHNAGDVFEQVRKKDPVAIQLCEDVSKDLAVMLSTIALVLDPQVFIFGGGCMKSDDVFFPLMEEHFRSLIYDDMQDIQLVKEELEDPELLGLAMCASDNEKKA</sequence>
<gene>
    <name evidence="2" type="ORF">H9Q80_02425</name>
</gene>
<dbReference type="Proteomes" id="UP000515856">
    <property type="component" value="Chromosome"/>
</dbReference>
<name>A0A7G9GPU7_9FIRM</name>
<dbReference type="PANTHER" id="PTHR18964">
    <property type="entry name" value="ROK (REPRESSOR, ORF, KINASE) FAMILY"/>
    <property type="match status" value="1"/>
</dbReference>
<keyword evidence="3" id="KW-1185">Reference proteome</keyword>